<dbReference type="EMBL" id="PDJK01000002">
    <property type="protein sequence ID" value="PFG49159.1"/>
    <property type="molecule type" value="Genomic_DNA"/>
</dbReference>
<proteinExistence type="predicted"/>
<evidence type="ECO:0000313" key="2">
    <source>
        <dbReference type="Proteomes" id="UP000243542"/>
    </source>
</evidence>
<organism evidence="1 2">
    <name type="scientific">Amycolatopsis sulphurea</name>
    <dbReference type="NCBI Taxonomy" id="76022"/>
    <lineage>
        <taxon>Bacteria</taxon>
        <taxon>Bacillati</taxon>
        <taxon>Actinomycetota</taxon>
        <taxon>Actinomycetes</taxon>
        <taxon>Pseudonocardiales</taxon>
        <taxon>Pseudonocardiaceae</taxon>
        <taxon>Amycolatopsis</taxon>
    </lineage>
</organism>
<gene>
    <name evidence="1" type="ORF">ATK36_4292</name>
</gene>
<name>A0A2A9FFH3_9PSEU</name>
<reference evidence="1 2" key="1">
    <citation type="submission" date="2017-10" db="EMBL/GenBank/DDBJ databases">
        <title>Sequencing the genomes of 1000 actinobacteria strains.</title>
        <authorList>
            <person name="Klenk H.-P."/>
        </authorList>
    </citation>
    <scope>NUCLEOTIDE SEQUENCE [LARGE SCALE GENOMIC DNA]</scope>
    <source>
        <strain evidence="1 2">DSM 46092</strain>
    </source>
</reference>
<evidence type="ECO:0000313" key="1">
    <source>
        <dbReference type="EMBL" id="PFG49159.1"/>
    </source>
</evidence>
<protein>
    <submittedName>
        <fullName evidence="1">Uncharacterized protein</fullName>
    </submittedName>
</protein>
<accession>A0A2A9FFH3</accession>
<sequence length="170" mass="19137">MRIYLAERLAVTVEELDFLNPNKPEDGRERGVRLEVRLVEEDTRPASIYANCGLTISRGLCRFDLLESAPGAQDRMHWHPEMPNGEGRKRLVDEQLSADPIGWVHNRLLDVVGTLELSLLEDPASYRPDAKALARVADAIVADTAATLGRMREPWPPVEERDERGMAVVR</sequence>
<comment type="caution">
    <text evidence="1">The sequence shown here is derived from an EMBL/GenBank/DDBJ whole genome shotgun (WGS) entry which is preliminary data.</text>
</comment>
<dbReference type="Proteomes" id="UP000243542">
    <property type="component" value="Unassembled WGS sequence"/>
</dbReference>
<keyword evidence="2" id="KW-1185">Reference proteome</keyword>
<dbReference type="AlphaFoldDB" id="A0A2A9FFH3"/>
<dbReference type="RefSeq" id="WP_098513113.1">
    <property type="nucleotide sequence ID" value="NZ_JBIAKZ010000001.1"/>
</dbReference>